<dbReference type="RefSeq" id="WP_159056094.1">
    <property type="nucleotide sequence ID" value="NZ_BCMM01000022.1"/>
</dbReference>
<keyword evidence="3" id="KW-1133">Transmembrane helix</keyword>
<dbReference type="Gene3D" id="3.40.420.10">
    <property type="entry name" value="Ricin (A subunit), domain 1"/>
    <property type="match status" value="1"/>
</dbReference>
<reference evidence="5" key="3">
    <citation type="submission" date="2016-02" db="EMBL/GenBank/DDBJ databases">
        <title>Draft genome of pathogenic Streptomyces sp. in Japan.</title>
        <authorList>
            <person name="Tomihama T."/>
            <person name="Ikenaga M."/>
            <person name="Sakai M."/>
            <person name="Okubo T."/>
            <person name="Ikeda S."/>
        </authorList>
    </citation>
    <scope>NUCLEOTIDE SEQUENCE [LARGE SCALE GENOMIC DNA]</scope>
    <source>
        <strain evidence="5">S58</strain>
    </source>
</reference>
<evidence type="ECO:0000313" key="4">
    <source>
        <dbReference type="EMBL" id="GAQ64208.1"/>
    </source>
</evidence>
<dbReference type="GO" id="GO:0017148">
    <property type="term" value="P:negative regulation of translation"/>
    <property type="evidence" value="ECO:0007669"/>
    <property type="project" value="InterPro"/>
</dbReference>
<dbReference type="EMBL" id="BCMM01000022">
    <property type="protein sequence ID" value="GAQ64208.1"/>
    <property type="molecule type" value="Genomic_DNA"/>
</dbReference>
<evidence type="ECO:0000256" key="1">
    <source>
        <dbReference type="ARBA" id="ARBA00022801"/>
    </source>
</evidence>
<dbReference type="InterPro" id="IPR036041">
    <property type="entry name" value="Ribosome-inact_prot_sf"/>
</dbReference>
<name>A0A117EEL3_STRSC</name>
<gene>
    <name evidence="4" type="ORF">SsS58_04601</name>
</gene>
<feature type="transmembrane region" description="Helical" evidence="3">
    <location>
        <begin position="28"/>
        <end position="49"/>
    </location>
</feature>
<dbReference type="InterPro" id="IPR016138">
    <property type="entry name" value="Ribosome_inactivat_prot_sub1"/>
</dbReference>
<accession>A0A117EEL3</accession>
<comment type="caution">
    <text evidence="4">The sequence shown here is derived from an EMBL/GenBank/DDBJ whole genome shotgun (WGS) entry which is preliminary data.</text>
</comment>
<dbReference type="OrthoDB" id="9986811at2"/>
<dbReference type="PANTHER" id="PTHR33453:SF9">
    <property type="entry name" value="ALBUMIN B-32"/>
    <property type="match status" value="1"/>
</dbReference>
<proteinExistence type="predicted"/>
<reference evidence="4 5" key="2">
    <citation type="journal article" date="2016" name="Genome Announc.">
        <title>Draft Genome Sequences of Streptomyces scabiei S58, Streptomyces turgidiscabies T45, and Streptomyces acidiscabies a10, the Pathogens of Potato Common Scab, Isolated in Japan.</title>
        <authorList>
            <person name="Tomihama T."/>
            <person name="Nishi Y."/>
            <person name="Sakai M."/>
            <person name="Ikenaga M."/>
            <person name="Okubo T."/>
            <person name="Ikeda S."/>
        </authorList>
    </citation>
    <scope>NUCLEOTIDE SEQUENCE [LARGE SCALE GENOMIC DNA]</scope>
    <source>
        <strain evidence="4 5">S58</strain>
    </source>
</reference>
<evidence type="ECO:0000256" key="2">
    <source>
        <dbReference type="ARBA" id="ARBA00022821"/>
    </source>
</evidence>
<dbReference type="PANTHER" id="PTHR33453">
    <property type="match status" value="1"/>
</dbReference>
<protein>
    <submittedName>
        <fullName evidence="4">Ribosome inactivating protein</fullName>
    </submittedName>
</protein>
<sequence>MSIKIKSPLAGTAPGDGGATALRVHRRLGVSVVLSGALAGAIALTGVHVTPDAVQHSASTSTVRLDSHDLETVSFAERQIHWSVEDGPQGAKNYAKMINDLRASAGEIANASRQTIVDAQGVTRQVDTTDSSQTDRFADIVATLPASGSHNSATVHIRVRLNDFYVVQFYTVDPVGETRGYSLGNAVPKLNQNDPTFPEGYDELSNAQNANRSLVGLRLGHGEFESAISTLANRDASHQAHARAMQTFIVAIAEGARFRPIANGAATRMQKFESYELSQADLHAMHNWANASRIYRENGNGSGSITLYGRTVNTAASAAVLLMTALGAKGISKVPKDEL</sequence>
<keyword evidence="2" id="KW-0611">Plant defense</keyword>
<dbReference type="SUPFAM" id="SSF56371">
    <property type="entry name" value="Ribosome inactivating proteins (RIP)"/>
    <property type="match status" value="1"/>
</dbReference>
<reference evidence="5" key="1">
    <citation type="submission" date="2015-11" db="EMBL/GenBank/DDBJ databases">
        <authorList>
            <consortium name="Cross-ministerial Strategic Innovation Promotion Program (SIP) consortium"/>
            <person name="Tomihama T."/>
            <person name="Ikenaga M."/>
            <person name="Sakai M."/>
            <person name="Okubo T."/>
            <person name="Ikeda S."/>
        </authorList>
    </citation>
    <scope>NUCLEOTIDE SEQUENCE [LARGE SCALE GENOMIC DNA]</scope>
    <source>
        <strain evidence="5">S58</strain>
    </source>
</reference>
<dbReference type="InterPro" id="IPR001574">
    <property type="entry name" value="Ribosome_inactivat_prot"/>
</dbReference>
<organism evidence="4 5">
    <name type="scientific">Streptomyces scabiei</name>
    <dbReference type="NCBI Taxonomy" id="1930"/>
    <lineage>
        <taxon>Bacteria</taxon>
        <taxon>Bacillati</taxon>
        <taxon>Actinomycetota</taxon>
        <taxon>Actinomycetes</taxon>
        <taxon>Kitasatosporales</taxon>
        <taxon>Streptomycetaceae</taxon>
        <taxon>Streptomyces</taxon>
    </lineage>
</organism>
<dbReference type="GO" id="GO:0030598">
    <property type="term" value="F:rRNA N-glycosylase activity"/>
    <property type="evidence" value="ECO:0007669"/>
    <property type="project" value="InterPro"/>
</dbReference>
<dbReference type="GO" id="GO:0006952">
    <property type="term" value="P:defense response"/>
    <property type="evidence" value="ECO:0007669"/>
    <property type="project" value="UniProtKB-KW"/>
</dbReference>
<evidence type="ECO:0000313" key="5">
    <source>
        <dbReference type="Proteomes" id="UP000067448"/>
    </source>
</evidence>
<keyword evidence="3" id="KW-0812">Transmembrane</keyword>
<dbReference type="Pfam" id="PF00161">
    <property type="entry name" value="RIP"/>
    <property type="match status" value="1"/>
</dbReference>
<evidence type="ECO:0000256" key="3">
    <source>
        <dbReference type="SAM" id="Phobius"/>
    </source>
</evidence>
<keyword evidence="1" id="KW-0378">Hydrolase</keyword>
<keyword evidence="3" id="KW-0472">Membrane</keyword>
<dbReference type="Proteomes" id="UP000067448">
    <property type="component" value="Unassembled WGS sequence"/>
</dbReference>
<dbReference type="AlphaFoldDB" id="A0A117EEL3"/>